<accession>A0A9P0C1R0</accession>
<feature type="region of interest" description="Disordered" evidence="1">
    <location>
        <begin position="87"/>
        <end position="193"/>
    </location>
</feature>
<dbReference type="Proteomes" id="UP001154114">
    <property type="component" value="Chromosome 28"/>
</dbReference>
<feature type="compositionally biased region" description="Low complexity" evidence="1">
    <location>
        <begin position="125"/>
        <end position="140"/>
    </location>
</feature>
<evidence type="ECO:0000256" key="1">
    <source>
        <dbReference type="SAM" id="MobiDB-lite"/>
    </source>
</evidence>
<evidence type="ECO:0000313" key="2">
    <source>
        <dbReference type="EMBL" id="CAH0599597.1"/>
    </source>
</evidence>
<dbReference type="AlphaFoldDB" id="A0A9P0C1R0"/>
<sequence length="193" mass="21780">MTSCINREKYGVSLRNTIGMLKQRSSLILNRNSFMSAKTKNFIQKICYKKTASFDMTQYGFINDSKVHPVNLLLRPLRAQLERICGRPSTSTSIRRHTSTKRVKLEVPDTASSARSRAVSPSIQSTSRTPTSAASSPGTRTPRRRTRQTHQSRAPVRKIAATKPNRPAYKKKRVTVTPAPNKVKKNEVIVTRR</sequence>
<feature type="compositionally biased region" description="Basic residues" evidence="1">
    <location>
        <begin position="141"/>
        <end position="150"/>
    </location>
</feature>
<reference evidence="2" key="1">
    <citation type="submission" date="2021-12" db="EMBL/GenBank/DDBJ databases">
        <authorList>
            <person name="King R."/>
        </authorList>
    </citation>
    <scope>NUCLEOTIDE SEQUENCE</scope>
</reference>
<organism evidence="2 3">
    <name type="scientific">Chrysodeixis includens</name>
    <name type="common">Soybean looper</name>
    <name type="synonym">Pseudoplusia includens</name>
    <dbReference type="NCBI Taxonomy" id="689277"/>
    <lineage>
        <taxon>Eukaryota</taxon>
        <taxon>Metazoa</taxon>
        <taxon>Ecdysozoa</taxon>
        <taxon>Arthropoda</taxon>
        <taxon>Hexapoda</taxon>
        <taxon>Insecta</taxon>
        <taxon>Pterygota</taxon>
        <taxon>Neoptera</taxon>
        <taxon>Endopterygota</taxon>
        <taxon>Lepidoptera</taxon>
        <taxon>Glossata</taxon>
        <taxon>Ditrysia</taxon>
        <taxon>Noctuoidea</taxon>
        <taxon>Noctuidae</taxon>
        <taxon>Plusiinae</taxon>
        <taxon>Chrysodeixis</taxon>
    </lineage>
</organism>
<name>A0A9P0C1R0_CHRIL</name>
<protein>
    <submittedName>
        <fullName evidence="2">Uncharacterized protein</fullName>
    </submittedName>
</protein>
<dbReference type="OrthoDB" id="7451287at2759"/>
<gene>
    <name evidence="2" type="ORF">CINC_LOCUS8866</name>
</gene>
<keyword evidence="3" id="KW-1185">Reference proteome</keyword>
<evidence type="ECO:0000313" key="3">
    <source>
        <dbReference type="Proteomes" id="UP001154114"/>
    </source>
</evidence>
<proteinExistence type="predicted"/>
<dbReference type="EMBL" id="LR824031">
    <property type="protein sequence ID" value="CAH0599597.1"/>
    <property type="molecule type" value="Genomic_DNA"/>
</dbReference>